<keyword evidence="2" id="KW-1185">Reference proteome</keyword>
<sequence>MSASFVVIDGDLDRPTRLRKAILGMSATEKFAPPITSKDVQRVWTQIGKSGYCPRSIANIANDKDVEPQLFVLFMECLNSYL</sequence>
<dbReference type="EMBL" id="JBHMEP010000010">
    <property type="protein sequence ID" value="MFB9137280.1"/>
    <property type="molecule type" value="Genomic_DNA"/>
</dbReference>
<gene>
    <name evidence="1" type="ORF">ACFFUV_20145</name>
</gene>
<proteinExistence type="predicted"/>
<accession>A0ABV5HSQ6</accession>
<evidence type="ECO:0000313" key="2">
    <source>
        <dbReference type="Proteomes" id="UP001589645"/>
    </source>
</evidence>
<comment type="caution">
    <text evidence="1">The sequence shown here is derived from an EMBL/GenBank/DDBJ whole genome shotgun (WGS) entry which is preliminary data.</text>
</comment>
<protein>
    <submittedName>
        <fullName evidence="1">Uncharacterized protein</fullName>
    </submittedName>
</protein>
<dbReference type="RefSeq" id="WP_017789773.1">
    <property type="nucleotide sequence ID" value="NZ_JBHMEP010000010.1"/>
</dbReference>
<evidence type="ECO:0000313" key="1">
    <source>
        <dbReference type="EMBL" id="MFB9137280.1"/>
    </source>
</evidence>
<name>A0ABV5HSQ6_9VIBR</name>
<reference evidence="1 2" key="1">
    <citation type="submission" date="2024-09" db="EMBL/GenBank/DDBJ databases">
        <authorList>
            <person name="Sun Q."/>
            <person name="Mori K."/>
        </authorList>
    </citation>
    <scope>NUCLEOTIDE SEQUENCE [LARGE SCALE GENOMIC DNA]</scope>
    <source>
        <strain evidence="1 2">CECT 8064</strain>
    </source>
</reference>
<organism evidence="1 2">
    <name type="scientific">Vibrio olivae</name>
    <dbReference type="NCBI Taxonomy" id="1243002"/>
    <lineage>
        <taxon>Bacteria</taxon>
        <taxon>Pseudomonadati</taxon>
        <taxon>Pseudomonadota</taxon>
        <taxon>Gammaproteobacteria</taxon>
        <taxon>Vibrionales</taxon>
        <taxon>Vibrionaceae</taxon>
        <taxon>Vibrio</taxon>
    </lineage>
</organism>
<dbReference type="Proteomes" id="UP001589645">
    <property type="component" value="Unassembled WGS sequence"/>
</dbReference>